<dbReference type="EMBL" id="MU070302">
    <property type="protein sequence ID" value="KAF5828449.1"/>
    <property type="molecule type" value="Genomic_DNA"/>
</dbReference>
<name>A0ABQ7G1G3_DUNSA</name>
<proteinExistence type="predicted"/>
<keyword evidence="2" id="KW-1185">Reference proteome</keyword>
<protein>
    <submittedName>
        <fullName evidence="1">Uncharacterized protein</fullName>
    </submittedName>
</protein>
<gene>
    <name evidence="1" type="ORF">DUNSADRAFT_17599</name>
</gene>
<evidence type="ECO:0000313" key="2">
    <source>
        <dbReference type="Proteomes" id="UP000815325"/>
    </source>
</evidence>
<dbReference type="Proteomes" id="UP000815325">
    <property type="component" value="Unassembled WGS sequence"/>
</dbReference>
<reference evidence="1" key="2">
    <citation type="submission" date="2020-06" db="EMBL/GenBank/DDBJ databases">
        <authorList>
            <consortium name="DOE Joint Genome Institute"/>
            <person name="Calhoun S."/>
            <person name="Polle J.E."/>
            <person name="Mckie-Krisberg Z."/>
            <person name="Prochnik S."/>
            <person name="Neofotis P."/>
            <person name="Yim W.C."/>
            <person name="Hathwaik L.T."/>
            <person name="Jenkins J."/>
            <person name="Molina H."/>
            <person name="Bunkenborg J."/>
            <person name="Grigoriev I.V."/>
            <person name="Barry K."/>
            <person name="Schmutz J."/>
            <person name="Jin E."/>
            <person name="Cushman J.C."/>
            <person name="Magnuson J.K."/>
        </authorList>
    </citation>
    <scope>NUCLEOTIDE SEQUENCE</scope>
    <source>
        <strain evidence="1">CCAP 19/18</strain>
    </source>
</reference>
<reference evidence="1" key="1">
    <citation type="submission" date="2017-08" db="EMBL/GenBank/DDBJ databases">
        <authorList>
            <person name="Polle J.E."/>
            <person name="Barry K."/>
            <person name="Cushman J."/>
            <person name="Schmutz J."/>
            <person name="Tran D."/>
            <person name="Hathwaick L.T."/>
            <person name="Yim W.C."/>
            <person name="Jenkins J."/>
            <person name="Mckie-Krisberg Z.M."/>
            <person name="Prochnik S."/>
            <person name="Lindquist E."/>
            <person name="Dockter R.B."/>
            <person name="Adam C."/>
            <person name="Molina H."/>
            <person name="Bunkerborg J."/>
            <person name="Jin E."/>
            <person name="Buchheim M."/>
            <person name="Magnuson J."/>
        </authorList>
    </citation>
    <scope>NUCLEOTIDE SEQUENCE</scope>
    <source>
        <strain evidence="1">CCAP 19/18</strain>
    </source>
</reference>
<comment type="caution">
    <text evidence="1">The sequence shown here is derived from an EMBL/GenBank/DDBJ whole genome shotgun (WGS) entry which is preliminary data.</text>
</comment>
<sequence length="421" mass="46461">MMASAHADVSLKDLPAPALAAIHTALCEVDEEGCSSFQRDAATFRSTCKNFKASAILPSSLELHYRHAPPTADTLMGLKQLLDTQPNACKQLTIYMGPAAKPARPTEAGLKAGGIGLFFGTSSYYKPPLEHISREGLLALAALDTHLTHLDVPSLVLLESVTAVREALPRLQSLVLRLSADSELQAPEYLSAEDDCVSNEDGIAPDSQLRELTLHVPPGGAPFSFDGEHLDLTDFPRMERFVLQGPIAQQKAGDRPPFKLPQHAKVTVDPCLRGRRPTPWARTLQVYEQPVPGSAVPVENEYRDEDALGRQSNFEAIADKVDEYTSQIFRSMPIGHVPDCLSAKFLEEAFYGPENDREYYRSDLLLLNWGRHKDDLAGIVIERYGDKYAHLEDSSSDSGNDFGRCTLDWGCVHDDDDDDMW</sequence>
<accession>A0ABQ7G1G3</accession>
<dbReference type="EMBL" id="MU070302">
    <property type="protein sequence ID" value="KAF5828450.1"/>
    <property type="molecule type" value="Genomic_DNA"/>
</dbReference>
<evidence type="ECO:0000313" key="1">
    <source>
        <dbReference type="EMBL" id="KAF5828449.1"/>
    </source>
</evidence>
<organism evidence="1 2">
    <name type="scientific">Dunaliella salina</name>
    <name type="common">Green alga</name>
    <name type="synonym">Protococcus salinus</name>
    <dbReference type="NCBI Taxonomy" id="3046"/>
    <lineage>
        <taxon>Eukaryota</taxon>
        <taxon>Viridiplantae</taxon>
        <taxon>Chlorophyta</taxon>
        <taxon>core chlorophytes</taxon>
        <taxon>Chlorophyceae</taxon>
        <taxon>CS clade</taxon>
        <taxon>Chlamydomonadales</taxon>
        <taxon>Dunaliellaceae</taxon>
        <taxon>Dunaliella</taxon>
    </lineage>
</organism>